<proteinExistence type="predicted"/>
<sequence length="395" mass="44541">MTRKLLVYLDSSDYSVLSDPKRRSAENQSVLARLEDFKRDGRVRFVYSAAAICEMAPQDATHATCAEDRANLLSKLCDRNALVSFDRLIAGEAAQVRTSGPPQFVALSEEGDWFPEMKDFISPVDLVQMFREEMASLKAGLNRRQRRAAESTTFRRGNLRGPARESLSDGPNRRAFDELLAAYPMRPDAARILWNHVVGNATRKQAENAFLESLRDPKWMMKWFHKHHDMLSPVVTWLRGPSVKASDVARNAAARMRAIRNGGDVAEQARLIKEWHPGLIESVWSAVVERTSGIARHPDSSAIEERSPGLNVMLNAYYTVFTDAALTDREPKESDFSDMVHAAYSPYVDIFRADRYMTPHVQRIVTRYGTKVVPRLTELPQSIDDVLQSSLGSAK</sequence>
<dbReference type="RefSeq" id="WP_141400877.1">
    <property type="nucleotide sequence ID" value="NZ_OCND01000018.1"/>
</dbReference>
<evidence type="ECO:0000313" key="2">
    <source>
        <dbReference type="EMBL" id="SOD57842.1"/>
    </source>
</evidence>
<evidence type="ECO:0000313" key="3">
    <source>
        <dbReference type="Proteomes" id="UP000219374"/>
    </source>
</evidence>
<evidence type="ECO:0000256" key="1">
    <source>
        <dbReference type="SAM" id="MobiDB-lite"/>
    </source>
</evidence>
<gene>
    <name evidence="2" type="ORF">SAMN06296416_1187</name>
</gene>
<organism evidence="2 3">
    <name type="scientific">Pseudoxanthomonas wuyuanensis</name>
    <dbReference type="NCBI Taxonomy" id="1073196"/>
    <lineage>
        <taxon>Bacteria</taxon>
        <taxon>Pseudomonadati</taxon>
        <taxon>Pseudomonadota</taxon>
        <taxon>Gammaproteobacteria</taxon>
        <taxon>Lysobacterales</taxon>
        <taxon>Lysobacteraceae</taxon>
        <taxon>Pseudoxanthomonas</taxon>
    </lineage>
</organism>
<reference evidence="2 3" key="1">
    <citation type="submission" date="2017-09" db="EMBL/GenBank/DDBJ databases">
        <authorList>
            <person name="Ehlers B."/>
            <person name="Leendertz F.H."/>
        </authorList>
    </citation>
    <scope>NUCLEOTIDE SEQUENCE [LARGE SCALE GENOMIC DNA]</scope>
    <source>
        <strain evidence="2 3">CGMCC 1.10978</strain>
    </source>
</reference>
<dbReference type="OrthoDB" id="8903559at2"/>
<dbReference type="Proteomes" id="UP000219374">
    <property type="component" value="Unassembled WGS sequence"/>
</dbReference>
<dbReference type="AlphaFoldDB" id="A0A286DGF3"/>
<feature type="region of interest" description="Disordered" evidence="1">
    <location>
        <begin position="146"/>
        <end position="170"/>
    </location>
</feature>
<dbReference type="EMBL" id="OCND01000018">
    <property type="protein sequence ID" value="SOD57842.1"/>
    <property type="molecule type" value="Genomic_DNA"/>
</dbReference>
<accession>A0A286DGF3</accession>
<name>A0A286DGF3_9GAMM</name>
<protein>
    <submittedName>
        <fullName evidence="2">Uncharacterized protein</fullName>
    </submittedName>
</protein>
<keyword evidence="3" id="KW-1185">Reference proteome</keyword>